<name>A0A2H3KQ13_9FLAO</name>
<protein>
    <submittedName>
        <fullName evidence="1">Uncharacterized protein</fullName>
    </submittedName>
</protein>
<comment type="caution">
    <text evidence="1">The sequence shown here is derived from an EMBL/GenBank/DDBJ whole genome shotgun (WGS) entry which is preliminary data.</text>
</comment>
<gene>
    <name evidence="1" type="ORF">B0A77_10630</name>
</gene>
<organism evidence="1 2">
    <name type="scientific">Flavobacterium branchiophilum</name>
    <dbReference type="NCBI Taxonomy" id="55197"/>
    <lineage>
        <taxon>Bacteria</taxon>
        <taxon>Pseudomonadati</taxon>
        <taxon>Bacteroidota</taxon>
        <taxon>Flavobacteriia</taxon>
        <taxon>Flavobacteriales</taxon>
        <taxon>Flavobacteriaceae</taxon>
        <taxon>Flavobacterium</taxon>
    </lineage>
</organism>
<proteinExistence type="predicted"/>
<evidence type="ECO:0000313" key="2">
    <source>
        <dbReference type="Proteomes" id="UP000220828"/>
    </source>
</evidence>
<sequence length="289" mass="34821">MAKQSKITVKHYLNDRLKPEIENGVEKYPVFCMIIFNRHTIRRKSITFLKLSINEFENKAYQGKYKKQIDLSLKYEIDIFNRIVEKFAIDLDKKNVSNKFLNFDSRYTYTSKNNELNQLNSYLNYYLSNIKEALSRYVYNENVIFEFKEKLEKVFNFGTKSEIKQDIIELLGNAEIFASDWDFDENVMFLKNNISEKSMELVFLTFCFEQFENYYETKITGFWCVPIFEWIFNYNETAKNYINFTKSNTKIIEFSKKIEIKFNENIILKQLETIKHIANDKDFHIKNKC</sequence>
<dbReference type="Proteomes" id="UP000220828">
    <property type="component" value="Unassembled WGS sequence"/>
</dbReference>
<dbReference type="EMBL" id="PCMW01000058">
    <property type="protein sequence ID" value="PDS23552.1"/>
    <property type="molecule type" value="Genomic_DNA"/>
</dbReference>
<reference evidence="1 2" key="1">
    <citation type="submission" date="2017-09" db="EMBL/GenBank/DDBJ databases">
        <title>Whole genomes of Flavobacteriaceae.</title>
        <authorList>
            <person name="Stine C."/>
            <person name="Li C."/>
            <person name="Tadesse D."/>
        </authorList>
    </citation>
    <scope>NUCLEOTIDE SEQUENCE [LARGE SCALE GENOMIC DNA]</scope>
    <source>
        <strain evidence="1 2">ATCC 35036</strain>
    </source>
</reference>
<evidence type="ECO:0000313" key="1">
    <source>
        <dbReference type="EMBL" id="PDS23552.1"/>
    </source>
</evidence>
<dbReference type="RefSeq" id="WP_097554415.1">
    <property type="nucleotide sequence ID" value="NZ_PCMW01000058.1"/>
</dbReference>
<dbReference type="AlphaFoldDB" id="A0A2H3KQ13"/>
<accession>A0A2H3KQ13</accession>
<dbReference type="OrthoDB" id="648314at2"/>